<dbReference type="Gene3D" id="3.30.70.1520">
    <property type="entry name" value="Heterotetrameric sarcosine oxidase"/>
    <property type="match status" value="1"/>
</dbReference>
<sequence length="224" mass="24622">MTETINRQSPIQQLLADRRPEWMSQTELPLVLRFQDEAAEESLMQRLGLCDFSGLPKLGLKGVEAGDWLRAQGVDVPNSTYETRRLSDGGWIGCLGKNEYLLESSPANEVVPTLNRRLHSESNRLLRVERQDASFLLTGSLAPGVLAQTCGINIAEASPGRLILTRVAGVSCVVLPDFLEETRAYRLWFDCSYAVYLWETLLNICAESGGDAIGVGVIIAATLP</sequence>
<gene>
    <name evidence="1" type="ORF">Pan153_51340</name>
</gene>
<reference evidence="1 2" key="1">
    <citation type="submission" date="2019-02" db="EMBL/GenBank/DDBJ databases">
        <title>Deep-cultivation of Planctomycetes and their phenomic and genomic characterization uncovers novel biology.</title>
        <authorList>
            <person name="Wiegand S."/>
            <person name="Jogler M."/>
            <person name="Boedeker C."/>
            <person name="Pinto D."/>
            <person name="Vollmers J."/>
            <person name="Rivas-Marin E."/>
            <person name="Kohn T."/>
            <person name="Peeters S.H."/>
            <person name="Heuer A."/>
            <person name="Rast P."/>
            <person name="Oberbeckmann S."/>
            <person name="Bunk B."/>
            <person name="Jeske O."/>
            <person name="Meyerdierks A."/>
            <person name="Storesund J.E."/>
            <person name="Kallscheuer N."/>
            <person name="Luecker S."/>
            <person name="Lage O.M."/>
            <person name="Pohl T."/>
            <person name="Merkel B.J."/>
            <person name="Hornburger P."/>
            <person name="Mueller R.-W."/>
            <person name="Bruemmer F."/>
            <person name="Labrenz M."/>
            <person name="Spormann A.M."/>
            <person name="Op den Camp H."/>
            <person name="Overmann J."/>
            <person name="Amann R."/>
            <person name="Jetten M.S.M."/>
            <person name="Mascher T."/>
            <person name="Medema M.H."/>
            <person name="Devos D.P."/>
            <person name="Kaster A.-K."/>
            <person name="Ovreas L."/>
            <person name="Rohde M."/>
            <person name="Galperin M.Y."/>
            <person name="Jogler C."/>
        </authorList>
    </citation>
    <scope>NUCLEOTIDE SEQUENCE [LARGE SCALE GENOMIC DNA]</scope>
    <source>
        <strain evidence="1 2">Pan153</strain>
    </source>
</reference>
<dbReference type="OrthoDB" id="9179874at2"/>
<name>A0A518FVT6_9PLAN</name>
<dbReference type="Proteomes" id="UP000320839">
    <property type="component" value="Chromosome"/>
</dbReference>
<dbReference type="AlphaFoldDB" id="A0A518FVT6"/>
<protein>
    <recommendedName>
        <fullName evidence="3">Sarcosine oxidase, gamma subunit family</fullName>
    </recommendedName>
</protein>
<proteinExistence type="predicted"/>
<dbReference type="RefSeq" id="WP_145458661.1">
    <property type="nucleotide sequence ID" value="NZ_CP036317.1"/>
</dbReference>
<dbReference type="EMBL" id="CP036317">
    <property type="protein sequence ID" value="QDV20459.1"/>
    <property type="molecule type" value="Genomic_DNA"/>
</dbReference>
<organism evidence="1 2">
    <name type="scientific">Gimesia panareensis</name>
    <dbReference type="NCBI Taxonomy" id="2527978"/>
    <lineage>
        <taxon>Bacteria</taxon>
        <taxon>Pseudomonadati</taxon>
        <taxon>Planctomycetota</taxon>
        <taxon>Planctomycetia</taxon>
        <taxon>Planctomycetales</taxon>
        <taxon>Planctomycetaceae</taxon>
        <taxon>Gimesia</taxon>
    </lineage>
</organism>
<accession>A0A518FVT6</accession>
<dbReference type="Gene3D" id="3.30.1360.120">
    <property type="entry name" value="Probable tRNA modification gtpase trme, domain 1"/>
    <property type="match status" value="1"/>
</dbReference>
<evidence type="ECO:0008006" key="3">
    <source>
        <dbReference type="Google" id="ProtNLM"/>
    </source>
</evidence>
<dbReference type="SUPFAM" id="SSF103025">
    <property type="entry name" value="Folate-binding domain"/>
    <property type="match status" value="1"/>
</dbReference>
<dbReference type="InterPro" id="IPR027266">
    <property type="entry name" value="TrmE/GcvT-like"/>
</dbReference>
<evidence type="ECO:0000313" key="2">
    <source>
        <dbReference type="Proteomes" id="UP000320839"/>
    </source>
</evidence>
<evidence type="ECO:0000313" key="1">
    <source>
        <dbReference type="EMBL" id="QDV20459.1"/>
    </source>
</evidence>